<keyword evidence="3" id="KW-1003">Cell membrane</keyword>
<evidence type="ECO:0000256" key="6">
    <source>
        <dbReference type="ARBA" id="ARBA00023136"/>
    </source>
</evidence>
<comment type="similarity">
    <text evidence="2">Belongs to the DoxX family.</text>
</comment>
<dbReference type="InterPro" id="IPR032808">
    <property type="entry name" value="DoxX"/>
</dbReference>
<sequence>MRRSGAAPGWSPTCPTAPEWGRAPGPHDPRTGRRPDADRGVPVSFEPRTVLDPARPHTLALFRIVTALLFSCHGAASLFGVLGGTHGGGTVPVGQWPGWWAALIQLAGGVLVLLGLGTRPAALLCSGSMAYAYFSVHQEKALWPIQNGGELAVLFCWAFLALAVTGPGSLALDTLLRRPAAGGRTGLTAARNQA</sequence>
<dbReference type="InterPro" id="IPR051907">
    <property type="entry name" value="DoxX-like_oxidoreductase"/>
</dbReference>
<protein>
    <recommendedName>
        <fullName evidence="11">DoxX family protein</fullName>
    </recommendedName>
</protein>
<evidence type="ECO:0000313" key="10">
    <source>
        <dbReference type="Proteomes" id="UP000617734"/>
    </source>
</evidence>
<evidence type="ECO:0000256" key="3">
    <source>
        <dbReference type="ARBA" id="ARBA00022475"/>
    </source>
</evidence>
<comment type="caution">
    <text evidence="9">The sequence shown here is derived from an EMBL/GenBank/DDBJ whole genome shotgun (WGS) entry which is preliminary data.</text>
</comment>
<evidence type="ECO:0000256" key="1">
    <source>
        <dbReference type="ARBA" id="ARBA00004651"/>
    </source>
</evidence>
<evidence type="ECO:0000256" key="2">
    <source>
        <dbReference type="ARBA" id="ARBA00006679"/>
    </source>
</evidence>
<feature type="transmembrane region" description="Helical" evidence="8">
    <location>
        <begin position="60"/>
        <end position="84"/>
    </location>
</feature>
<gene>
    <name evidence="9" type="ORF">GCM10018781_38470</name>
</gene>
<reference evidence="9" key="1">
    <citation type="journal article" date="2014" name="Int. J. Syst. Evol. Microbiol.">
        <title>Complete genome sequence of Corynebacterium casei LMG S-19264T (=DSM 44701T), isolated from a smear-ripened cheese.</title>
        <authorList>
            <consortium name="US DOE Joint Genome Institute (JGI-PGF)"/>
            <person name="Walter F."/>
            <person name="Albersmeier A."/>
            <person name="Kalinowski J."/>
            <person name="Ruckert C."/>
        </authorList>
    </citation>
    <scope>NUCLEOTIDE SEQUENCE</scope>
    <source>
        <strain evidence="9">JCM 4646</strain>
    </source>
</reference>
<dbReference type="AlphaFoldDB" id="A0A919KVT6"/>
<accession>A0A919KVT6</accession>
<proteinExistence type="inferred from homology"/>
<evidence type="ECO:0000256" key="8">
    <source>
        <dbReference type="SAM" id="Phobius"/>
    </source>
</evidence>
<comment type="subcellular location">
    <subcellularLocation>
        <location evidence="1">Cell membrane</location>
        <topology evidence="1">Multi-pass membrane protein</topology>
    </subcellularLocation>
</comment>
<keyword evidence="6 8" id="KW-0472">Membrane</keyword>
<dbReference type="Pfam" id="PF07681">
    <property type="entry name" value="DoxX"/>
    <property type="match status" value="1"/>
</dbReference>
<organism evidence="9 10">
    <name type="scientific">Kitasatospora indigofera</name>
    <dbReference type="NCBI Taxonomy" id="67307"/>
    <lineage>
        <taxon>Bacteria</taxon>
        <taxon>Bacillati</taxon>
        <taxon>Actinomycetota</taxon>
        <taxon>Actinomycetes</taxon>
        <taxon>Kitasatosporales</taxon>
        <taxon>Streptomycetaceae</taxon>
        <taxon>Kitasatospora</taxon>
    </lineage>
</organism>
<reference evidence="9" key="2">
    <citation type="submission" date="2020-09" db="EMBL/GenBank/DDBJ databases">
        <authorList>
            <person name="Sun Q."/>
            <person name="Ohkuma M."/>
        </authorList>
    </citation>
    <scope>NUCLEOTIDE SEQUENCE</scope>
    <source>
        <strain evidence="9">JCM 4646</strain>
    </source>
</reference>
<evidence type="ECO:0000256" key="7">
    <source>
        <dbReference type="SAM" id="MobiDB-lite"/>
    </source>
</evidence>
<dbReference type="EMBL" id="BNBO01000020">
    <property type="protein sequence ID" value="GHH73631.1"/>
    <property type="molecule type" value="Genomic_DNA"/>
</dbReference>
<evidence type="ECO:0000313" key="9">
    <source>
        <dbReference type="EMBL" id="GHH73631.1"/>
    </source>
</evidence>
<feature type="region of interest" description="Disordered" evidence="7">
    <location>
        <begin position="1"/>
        <end position="44"/>
    </location>
</feature>
<keyword evidence="5 8" id="KW-1133">Transmembrane helix</keyword>
<keyword evidence="4 8" id="KW-0812">Transmembrane</keyword>
<dbReference type="PANTHER" id="PTHR33452:SF4">
    <property type="entry name" value="BLL4328 PROTEIN"/>
    <property type="match status" value="1"/>
</dbReference>
<feature type="compositionally biased region" description="Basic and acidic residues" evidence="7">
    <location>
        <begin position="25"/>
        <end position="39"/>
    </location>
</feature>
<dbReference type="Proteomes" id="UP000617734">
    <property type="component" value="Unassembled WGS sequence"/>
</dbReference>
<feature type="transmembrane region" description="Helical" evidence="8">
    <location>
        <begin position="96"/>
        <end position="114"/>
    </location>
</feature>
<dbReference type="PANTHER" id="PTHR33452">
    <property type="entry name" value="OXIDOREDUCTASE CATD-RELATED"/>
    <property type="match status" value="1"/>
</dbReference>
<evidence type="ECO:0008006" key="11">
    <source>
        <dbReference type="Google" id="ProtNLM"/>
    </source>
</evidence>
<dbReference type="GO" id="GO:0005886">
    <property type="term" value="C:plasma membrane"/>
    <property type="evidence" value="ECO:0007669"/>
    <property type="project" value="UniProtKB-SubCell"/>
</dbReference>
<name>A0A919KVT6_9ACTN</name>
<keyword evidence="10" id="KW-1185">Reference proteome</keyword>
<evidence type="ECO:0000256" key="4">
    <source>
        <dbReference type="ARBA" id="ARBA00022692"/>
    </source>
</evidence>
<evidence type="ECO:0000256" key="5">
    <source>
        <dbReference type="ARBA" id="ARBA00022989"/>
    </source>
</evidence>